<protein>
    <recommendedName>
        <fullName evidence="1">Bacterial toxin 44 domain-containing protein</fullName>
    </recommendedName>
</protein>
<dbReference type="AlphaFoldDB" id="A0A1Y3P6G9"/>
<accession>A0A1Y3P6G9</accession>
<dbReference type="RefSeq" id="WP_405623712.1">
    <property type="nucleotide sequence ID" value="NZ_JBJGBV010000008.1"/>
</dbReference>
<dbReference type="Proteomes" id="UP000195440">
    <property type="component" value="Unassembled WGS sequence"/>
</dbReference>
<dbReference type="EMBL" id="LOHF01000011">
    <property type="protein sequence ID" value="OUM73123.1"/>
    <property type="molecule type" value="Genomic_DNA"/>
</dbReference>
<sequence length="214" mass="24618">MEELAAYIADEMNRNISHPSVLEMKELNSYDAEAETREYMALPFYKRLGTQPDFHAFALAKQARAFALWTERVGQNRPWDHKPMIKSKFDGAWQKQGAHDYFHDIWSNIHYGYVGIASGFSESVLFDGAGAEQIISDTVRRIQHGEKYPGPSKTPNVEGLRAWDDAPDRESIQIGVNLYHRYPQGGIRSKIIMEKVLEIHPARWMKGIRPHECE</sequence>
<dbReference type="Pfam" id="PF15607">
    <property type="entry name" value="Ntox44"/>
    <property type="match status" value="1"/>
</dbReference>
<evidence type="ECO:0000313" key="3">
    <source>
        <dbReference type="Proteomes" id="UP000195440"/>
    </source>
</evidence>
<name>A0A1Y3P6G9_9PSED</name>
<proteinExistence type="predicted"/>
<keyword evidence="3" id="KW-1185">Reference proteome</keyword>
<gene>
    <name evidence="2" type="ORF">AUC60_14065</name>
</gene>
<evidence type="ECO:0000313" key="2">
    <source>
        <dbReference type="EMBL" id="OUM73123.1"/>
    </source>
</evidence>
<evidence type="ECO:0000259" key="1">
    <source>
        <dbReference type="Pfam" id="PF15607"/>
    </source>
</evidence>
<feature type="domain" description="Bacterial toxin 44" evidence="1">
    <location>
        <begin position="69"/>
        <end position="180"/>
    </location>
</feature>
<comment type="caution">
    <text evidence="2">The sequence shown here is derived from an EMBL/GenBank/DDBJ whole genome shotgun (WGS) entry which is preliminary data.</text>
</comment>
<reference evidence="2 3" key="1">
    <citation type="journal article" date="2017" name="Syst. Appl. Microbiol.">
        <title>Pseudomonas caspiana sp. nov., a citrus pathogen in the Pseudomonas syringae phylogenetic group.</title>
        <authorList>
            <person name="Busquets A."/>
            <person name="Gomila M."/>
            <person name="Beiki F."/>
            <person name="Mulet M."/>
            <person name="Rahimian H."/>
            <person name="Garcia-Valdes E."/>
            <person name="Lalucat J."/>
        </authorList>
    </citation>
    <scope>NUCLEOTIDE SEQUENCE [LARGE SCALE GENOMIC DNA]</scope>
    <source>
        <strain evidence="2 3">FBF102</strain>
    </source>
</reference>
<dbReference type="InterPro" id="IPR028946">
    <property type="entry name" value="Ntox44"/>
</dbReference>
<organism evidence="2 3">
    <name type="scientific">Pseudomonas caspiana</name>
    <dbReference type="NCBI Taxonomy" id="1451454"/>
    <lineage>
        <taxon>Bacteria</taxon>
        <taxon>Pseudomonadati</taxon>
        <taxon>Pseudomonadota</taxon>
        <taxon>Gammaproteobacteria</taxon>
        <taxon>Pseudomonadales</taxon>
        <taxon>Pseudomonadaceae</taxon>
        <taxon>Pseudomonas</taxon>
    </lineage>
</organism>